<organism evidence="2 3">
    <name type="scientific">Actinorugispora endophytica</name>
    <dbReference type="NCBI Taxonomy" id="1605990"/>
    <lineage>
        <taxon>Bacteria</taxon>
        <taxon>Bacillati</taxon>
        <taxon>Actinomycetota</taxon>
        <taxon>Actinomycetes</taxon>
        <taxon>Streptosporangiales</taxon>
        <taxon>Nocardiopsidaceae</taxon>
        <taxon>Actinorugispora</taxon>
    </lineage>
</organism>
<dbReference type="InterPro" id="IPR007278">
    <property type="entry name" value="DUF397"/>
</dbReference>
<comment type="caution">
    <text evidence="2">The sequence shown here is derived from an EMBL/GenBank/DDBJ whole genome shotgun (WGS) entry which is preliminary data.</text>
</comment>
<dbReference type="AlphaFoldDB" id="A0A4R6V196"/>
<protein>
    <submittedName>
        <fullName evidence="2">Uncharacterized protein DUF397</fullName>
    </submittedName>
</protein>
<accession>A0A4R6V196</accession>
<evidence type="ECO:0000259" key="1">
    <source>
        <dbReference type="Pfam" id="PF04149"/>
    </source>
</evidence>
<dbReference type="OrthoDB" id="5193099at2"/>
<proteinExistence type="predicted"/>
<evidence type="ECO:0000313" key="2">
    <source>
        <dbReference type="EMBL" id="TDQ53761.1"/>
    </source>
</evidence>
<dbReference type="RefSeq" id="WP_133740673.1">
    <property type="nucleotide sequence ID" value="NZ_SNYN01000003.1"/>
</dbReference>
<gene>
    <name evidence="2" type="ORF">EV190_103212</name>
</gene>
<sequence length="61" mass="6671">MSDQQTWRKSSYSGANNYCVEVAELPGAAAVRDSKHPQVGQLSFAASEWRAFLAALKGREV</sequence>
<keyword evidence="3" id="KW-1185">Reference proteome</keyword>
<dbReference type="EMBL" id="SNYN01000003">
    <property type="protein sequence ID" value="TDQ53761.1"/>
    <property type="molecule type" value="Genomic_DNA"/>
</dbReference>
<dbReference type="Proteomes" id="UP000295281">
    <property type="component" value="Unassembled WGS sequence"/>
</dbReference>
<dbReference type="Pfam" id="PF04149">
    <property type="entry name" value="DUF397"/>
    <property type="match status" value="1"/>
</dbReference>
<reference evidence="2 3" key="1">
    <citation type="submission" date="2019-03" db="EMBL/GenBank/DDBJ databases">
        <title>Genomic Encyclopedia of Type Strains, Phase IV (KMG-IV): sequencing the most valuable type-strain genomes for metagenomic binning, comparative biology and taxonomic classification.</title>
        <authorList>
            <person name="Goeker M."/>
        </authorList>
    </citation>
    <scope>NUCLEOTIDE SEQUENCE [LARGE SCALE GENOMIC DNA]</scope>
    <source>
        <strain evidence="2 3">DSM 46770</strain>
    </source>
</reference>
<evidence type="ECO:0000313" key="3">
    <source>
        <dbReference type="Proteomes" id="UP000295281"/>
    </source>
</evidence>
<feature type="domain" description="DUF397" evidence="1">
    <location>
        <begin position="6"/>
        <end position="57"/>
    </location>
</feature>
<name>A0A4R6V196_9ACTN</name>